<dbReference type="Gramene" id="KVI11354">
    <property type="protein sequence ID" value="KVI11354"/>
    <property type="gene ID" value="Ccrd_010236"/>
</dbReference>
<dbReference type="AlphaFoldDB" id="A0A103YLM9"/>
<accession>A0A103YLM9</accession>
<organism evidence="3 4">
    <name type="scientific">Cynara cardunculus var. scolymus</name>
    <name type="common">Globe artichoke</name>
    <name type="synonym">Cynara scolymus</name>
    <dbReference type="NCBI Taxonomy" id="59895"/>
    <lineage>
        <taxon>Eukaryota</taxon>
        <taxon>Viridiplantae</taxon>
        <taxon>Streptophyta</taxon>
        <taxon>Embryophyta</taxon>
        <taxon>Tracheophyta</taxon>
        <taxon>Spermatophyta</taxon>
        <taxon>Magnoliopsida</taxon>
        <taxon>eudicotyledons</taxon>
        <taxon>Gunneridae</taxon>
        <taxon>Pentapetalae</taxon>
        <taxon>asterids</taxon>
        <taxon>campanulids</taxon>
        <taxon>Asterales</taxon>
        <taxon>Asteraceae</taxon>
        <taxon>Carduoideae</taxon>
        <taxon>Cardueae</taxon>
        <taxon>Carduinae</taxon>
        <taxon>Cynara</taxon>
    </lineage>
</organism>
<reference evidence="3 4" key="1">
    <citation type="journal article" date="2016" name="Sci. Rep.">
        <title>The genome sequence of the outbreeding globe artichoke constructed de novo incorporating a phase-aware low-pass sequencing strategy of F1 progeny.</title>
        <authorList>
            <person name="Scaglione D."/>
            <person name="Reyes-Chin-Wo S."/>
            <person name="Acquadro A."/>
            <person name="Froenicke L."/>
            <person name="Portis E."/>
            <person name="Beitel C."/>
            <person name="Tirone M."/>
            <person name="Mauro R."/>
            <person name="Lo Monaco A."/>
            <person name="Mauromicale G."/>
            <person name="Faccioli P."/>
            <person name="Cattivelli L."/>
            <person name="Rieseberg L."/>
            <person name="Michelmore R."/>
            <person name="Lanteri S."/>
        </authorList>
    </citation>
    <scope>NUCLEOTIDE SEQUENCE [LARGE SCALE GENOMIC DNA]</scope>
    <source>
        <strain evidence="3">2C</strain>
    </source>
</reference>
<gene>
    <name evidence="3" type="ORF">Ccrd_010236</name>
</gene>
<feature type="compositionally biased region" description="Basic and acidic residues" evidence="1">
    <location>
        <begin position="168"/>
        <end position="177"/>
    </location>
</feature>
<evidence type="ECO:0000313" key="3">
    <source>
        <dbReference type="EMBL" id="KVI11354.1"/>
    </source>
</evidence>
<dbReference type="InterPro" id="IPR040706">
    <property type="entry name" value="Zf-MYST"/>
</dbReference>
<keyword evidence="4" id="KW-1185">Reference proteome</keyword>
<dbReference type="EMBL" id="LEKV01000300">
    <property type="protein sequence ID" value="KVI11354.1"/>
    <property type="molecule type" value="Genomic_DNA"/>
</dbReference>
<sequence length="193" mass="21807">MTRHQKRKINETRVTILYLSIFVVTGQYSHGHEAASLREHEELVHQKYNDSPNLYFCEFCMNFMKRKKQLQRHMTMVPPPIDPVAQKVDSVEEKVASVRIALNAATLSVEEEQMALFTQRFTELAAENSINQGGPPPTGILSATKPTPNSTYGKFCSDGFGRIQYDEQTSRGSERPLRQGITDQAGEGLMLLM</sequence>
<dbReference type="Pfam" id="PF17772">
    <property type="entry name" value="zf-MYST"/>
    <property type="match status" value="1"/>
</dbReference>
<protein>
    <recommendedName>
        <fullName evidence="2">MYST zinc finger domain-containing protein</fullName>
    </recommendedName>
</protein>
<dbReference type="Proteomes" id="UP000243975">
    <property type="component" value="Unassembled WGS sequence"/>
</dbReference>
<evidence type="ECO:0000313" key="4">
    <source>
        <dbReference type="Proteomes" id="UP000243975"/>
    </source>
</evidence>
<name>A0A103YLM9_CYNCS</name>
<dbReference type="Gene3D" id="3.30.60.60">
    <property type="entry name" value="N-acetyl transferase-like"/>
    <property type="match status" value="1"/>
</dbReference>
<feature type="region of interest" description="Disordered" evidence="1">
    <location>
        <begin position="168"/>
        <end position="187"/>
    </location>
</feature>
<dbReference type="STRING" id="59895.A0A103YLM9"/>
<proteinExistence type="predicted"/>
<evidence type="ECO:0000256" key="1">
    <source>
        <dbReference type="SAM" id="MobiDB-lite"/>
    </source>
</evidence>
<comment type="caution">
    <text evidence="3">The sequence shown here is derived from an EMBL/GenBank/DDBJ whole genome shotgun (WGS) entry which is preliminary data.</text>
</comment>
<feature type="domain" description="MYST zinc finger" evidence="2">
    <location>
        <begin position="47"/>
        <end position="75"/>
    </location>
</feature>
<evidence type="ECO:0000259" key="2">
    <source>
        <dbReference type="Pfam" id="PF17772"/>
    </source>
</evidence>